<evidence type="ECO:0000313" key="2">
    <source>
        <dbReference type="RefSeq" id="XP_024885913.1"/>
    </source>
</evidence>
<dbReference type="OrthoDB" id="7554993at2759"/>
<reference evidence="2" key="1">
    <citation type="submission" date="2025-08" db="UniProtKB">
        <authorList>
            <consortium name="RefSeq"/>
        </authorList>
    </citation>
    <scope>IDENTIFICATION</scope>
    <source>
        <tissue evidence="2">Whole body</tissue>
    </source>
</reference>
<dbReference type="GeneID" id="112463646"/>
<keyword evidence="1" id="KW-1185">Reference proteome</keyword>
<protein>
    <submittedName>
        <fullName evidence="2">Nuclease HARBI1</fullName>
    </submittedName>
</protein>
<organism evidence="1 2">
    <name type="scientific">Temnothorax curvispinosus</name>
    <dbReference type="NCBI Taxonomy" id="300111"/>
    <lineage>
        <taxon>Eukaryota</taxon>
        <taxon>Metazoa</taxon>
        <taxon>Ecdysozoa</taxon>
        <taxon>Arthropoda</taxon>
        <taxon>Hexapoda</taxon>
        <taxon>Insecta</taxon>
        <taxon>Pterygota</taxon>
        <taxon>Neoptera</taxon>
        <taxon>Endopterygota</taxon>
        <taxon>Hymenoptera</taxon>
        <taxon>Apocrita</taxon>
        <taxon>Aculeata</taxon>
        <taxon>Formicoidea</taxon>
        <taxon>Formicidae</taxon>
        <taxon>Myrmicinae</taxon>
        <taxon>Temnothorax</taxon>
    </lineage>
</organism>
<name>A0A6J1QVK4_9HYME</name>
<accession>A0A6J1QVK4</accession>
<proteinExistence type="predicted"/>
<sequence>MDLLVDLIFESDDDIEDNDEFVERRPYVIRNKPNNFQVWDDKEFFNRFRLKKDTVLELLHAIEDRLIILRNKSRSLTPINQLLLTLRFYATGNFLRACGDFSGVSISTASRVIAKVFMAIASLSATMINMPQSNVEIRTTQQAFYDMYKFPREVNTQKSLEIEKDSFLLIPKLFAITI</sequence>
<dbReference type="AlphaFoldDB" id="A0A6J1QVK4"/>
<dbReference type="RefSeq" id="XP_024885913.1">
    <property type="nucleotide sequence ID" value="XM_025030145.1"/>
</dbReference>
<dbReference type="Proteomes" id="UP000504618">
    <property type="component" value="Unplaced"/>
</dbReference>
<evidence type="ECO:0000313" key="1">
    <source>
        <dbReference type="Proteomes" id="UP000504618"/>
    </source>
</evidence>
<gene>
    <name evidence="2" type="primary">LOC112463646</name>
</gene>